<name>A0A921ME57_9MICO</name>
<reference evidence="1" key="2">
    <citation type="submission" date="2021-09" db="EMBL/GenBank/DDBJ databases">
        <authorList>
            <person name="Gilroy R."/>
        </authorList>
    </citation>
    <scope>NUCLEOTIDE SEQUENCE</scope>
    <source>
        <strain evidence="1">ChiGjej5B5-7349</strain>
    </source>
</reference>
<keyword evidence="1" id="KW-0436">Ligase</keyword>
<comment type="caution">
    <text evidence="1">The sequence shown here is derived from an EMBL/GenBank/DDBJ whole genome shotgun (WGS) entry which is preliminary data.</text>
</comment>
<proteinExistence type="predicted"/>
<dbReference type="GO" id="GO:0016874">
    <property type="term" value="F:ligase activity"/>
    <property type="evidence" value="ECO:0007669"/>
    <property type="project" value="UniProtKB-KW"/>
</dbReference>
<reference evidence="1" key="1">
    <citation type="journal article" date="2021" name="PeerJ">
        <title>Extensive microbial diversity within the chicken gut microbiome revealed by metagenomics and culture.</title>
        <authorList>
            <person name="Gilroy R."/>
            <person name="Ravi A."/>
            <person name="Getino M."/>
            <person name="Pursley I."/>
            <person name="Horton D.L."/>
            <person name="Alikhan N.F."/>
            <person name="Baker D."/>
            <person name="Gharbi K."/>
            <person name="Hall N."/>
            <person name="Watson M."/>
            <person name="Adriaenssens E.M."/>
            <person name="Foster-Nyarko E."/>
            <person name="Jarju S."/>
            <person name="Secka A."/>
            <person name="Antonio M."/>
            <person name="Oren A."/>
            <person name="Chaudhuri R.R."/>
            <person name="La Ragione R."/>
            <person name="Hildebrand F."/>
            <person name="Pallen M.J."/>
        </authorList>
    </citation>
    <scope>NUCLEOTIDE SEQUENCE</scope>
    <source>
        <strain evidence="1">ChiGjej5B5-7349</strain>
    </source>
</reference>
<accession>A0A921ME57</accession>
<organism evidence="1 2">
    <name type="scientific">Brevibacterium senegalense</name>
    <dbReference type="NCBI Taxonomy" id="1033736"/>
    <lineage>
        <taxon>Bacteria</taxon>
        <taxon>Bacillati</taxon>
        <taxon>Actinomycetota</taxon>
        <taxon>Actinomycetes</taxon>
        <taxon>Micrococcales</taxon>
        <taxon>Brevibacteriaceae</taxon>
        <taxon>Brevibacterium</taxon>
    </lineage>
</organism>
<protein>
    <submittedName>
        <fullName evidence="1">Phenylacetate--CoA ligase family protein</fullName>
    </submittedName>
</protein>
<dbReference type="Gene3D" id="3.30.300.30">
    <property type="match status" value="1"/>
</dbReference>
<sequence>MSGGQDTDVSRLVQAAAERDPALRQRLADAGLEAASVTEAGALTAVRVQSKDEMVAARAHVLGGETPRRVFQSPGPIYEAQPAGEDPWRWREALEAAGLTPGDIVLNCFGYHLSPAGAMFDEGVIAAGGTVLPAGIGNQQLQVQAIRDLGIRGYVGLPSYLKALLDLHAADGGTAESLPLEWALVTAEPLPDSLRRELESWGVRVRMAYGTAEAGLIAYEDGTGPGLATATGLTVEVCDIADGTPLDAGPGEVVVTILRESAPLIRFGTGDLSAWVPGGGADGSGGPDGSGGRRLAGVLGRTGQAVKVRGMFLHPAQVRAAAAQIPGIDGLRFVLDRADHRDTAVAEVVVTPGADEAAVVAAAAEHIRSALRFRAEVRPVAHVDPDEPIDDRRSWD</sequence>
<dbReference type="SUPFAM" id="SSF56801">
    <property type="entry name" value="Acetyl-CoA synthetase-like"/>
    <property type="match status" value="1"/>
</dbReference>
<evidence type="ECO:0000313" key="1">
    <source>
        <dbReference type="EMBL" id="HJG80378.1"/>
    </source>
</evidence>
<gene>
    <name evidence="1" type="ORF">K8V08_08200</name>
</gene>
<dbReference type="PANTHER" id="PTHR43845">
    <property type="entry name" value="BLR5969 PROTEIN"/>
    <property type="match status" value="1"/>
</dbReference>
<dbReference type="EMBL" id="DYUK01000177">
    <property type="protein sequence ID" value="HJG80378.1"/>
    <property type="molecule type" value="Genomic_DNA"/>
</dbReference>
<evidence type="ECO:0000313" key="2">
    <source>
        <dbReference type="Proteomes" id="UP000784435"/>
    </source>
</evidence>
<dbReference type="Gene3D" id="3.40.50.12780">
    <property type="entry name" value="N-terminal domain of ligase-like"/>
    <property type="match status" value="1"/>
</dbReference>
<dbReference type="InterPro" id="IPR045851">
    <property type="entry name" value="AMP-bd_C_sf"/>
</dbReference>
<dbReference type="Proteomes" id="UP000784435">
    <property type="component" value="Unassembled WGS sequence"/>
</dbReference>
<dbReference type="PANTHER" id="PTHR43845:SF1">
    <property type="entry name" value="BLR5969 PROTEIN"/>
    <property type="match status" value="1"/>
</dbReference>
<dbReference type="InterPro" id="IPR042099">
    <property type="entry name" value="ANL_N_sf"/>
</dbReference>
<dbReference type="AlphaFoldDB" id="A0A921ME57"/>